<accession>A0A1G9BAW2</accession>
<dbReference type="PANTHER" id="PTHR36220">
    <property type="entry name" value="UNNAMED PRODUCT"/>
    <property type="match status" value="1"/>
</dbReference>
<dbReference type="PANTHER" id="PTHR36220:SF1">
    <property type="entry name" value="GAMMA TUBULIN COMPLEX COMPONENT C-TERMINAL DOMAIN-CONTAINING PROTEIN"/>
    <property type="match status" value="1"/>
</dbReference>
<dbReference type="Pfam" id="PF14312">
    <property type="entry name" value="FG-GAP_2"/>
    <property type="match status" value="14"/>
</dbReference>
<sequence length="1744" mass="185122">MNKIYLSSKNMKIKFLLLLLCFLLLPTVSMASWDKVPEDTAFKIQQNLHDEMCKFVKTDGAPAAASTVDGQLQLSADRTAPRFKSGKSWFALTLDSLGRAGAMKKATTPTIKTEGAKLSLERKGVTEWYINHGSNLEHGLILTEKPVGNGQLEFSFATSGNLTPKQNGKDISFVGGKTLNYAGIKSWDSAGTELVCAMSVKDGVLIWSVDDSKAKYPVTIDPTVSIAKKLTARTDVDGDDIEAGARFGHRVSVSGDVAIVGAYLKDEFAVTDVGVAYIFSKNQGGANNWGIVKKIVATKDDGSGDFDGLAYNYFGKSVSVSGDNVIVGAPGDDDPADSGSAYIFSKDQGGVDNWGIVKKITAGADADAGAAFGDRVSISGDIVLVGAYLKDKIFGDLNRVGAAYIFSKDQGGTSNWGMVKKITARTDADADDTETDAEFGSNVSISGDIALVGARNKDESGKADAGAGYIFFKDQGGVSNWGIVKKITARTEADADDTEVKGSFGHSVSVSGDLVLVGAYGNDATLNGSAYIFSKDQGGADKWGIVKKLTAKKDDGTDDGEADARFGYSVSLFGDVALVSAYRKDEPGLKSGAAYIFSKDQGGNGNWGIIEKITAEKTDGTSDIEASAFFGWNVSLSGEHAIVGAYGKVESTKANVGAAYVYNVIVNDNPVIPVENQPSGTVVTIDSANKKVQTKAEVTAQYQSVNMDSMLGANVYAFNATVTSGQVAYFCFNSTSLGERRAGDVALFKLFTDKASKTFTYSADKMPTEEGRFWITDEANSGQYMDPNMVLTGGQSYTVNYSVKDNGEYDINDTLGKITDPVVPGTTSSDSSGCVMNPQAGFSIELAGLFLVALAGVFLRLFRRKKCSSSQYNRYFDDFKPKKYLFPVVLFCFLLFPTVSMASWDSVPEDTASKIQQNLHDEMCKFVKNDGAPAVASTVDGQLQLSADTTATRFKSGDNWFALSLKSFGRTGAMKKATTPTMNTEGAKLSLERKGLTEWYINHGRNLEHGLVLNEKPAGNGQLEFYFATSGNLTPKQNGKDISFVGGKTLNYAGIKSWDSAGTELVCSMSVKNGALVWSVDDSKAKYPVTIDPTVSIAKKLTAVGDVEAGANFGCSVSISGDVAIVGAYLKDEDNVNSAGAAYIFSKDQGGDGTWGLVQKLVSPESPVAAEFFGQSVSISGDVAIVGAAYTEGIGERSGAAYIFSKNPSTGWGFVKKLTATKDDGFGTEISDERVNAYFGSSVSVSGDVAIVGATYNEEPDGSNNLKSNAGAVYIFSKGTSTGWGFVKKITARYYDASGTEINDVKINAYFGSSVSVSGDVAIVGAKNDGSAYIYYNKLVDGWTIAKKLKPRKNDGTYASCLRFGNSVSISGDLALVGDYDKDEFDLSGRDSVGAAYIFSKDQDGLNKWGCIKKLTATKDNGDSDIQEDAHFGDSVSISGDIAIVGSAEWDASASPADADVGAAYIFSKDQGGTNDWGIVKKITATKDDGDSDIQEKANFGCGVSVSGNIAIVGASKNNELDAAGVSRAKAGAAYTYTITNNHDKIVVPATAQPSGTVVTIDNCCKNVHTKTEVEEQYQSVNMDAMLGANVYEFNATVTSGQVAYFCFNSSSLGERRAGNVALFKLFTDKASKTFTYSADKLPTEEGSFWITDETNSGQYMDPNMVLTGGQTYTVNYSVKDNGEYDINTELGKITDPVVLGASSSSGDSGCVLNPRADLSIELAGLCLIALVGMVLRRRKGYRK</sequence>
<evidence type="ECO:0000256" key="2">
    <source>
        <dbReference type="ARBA" id="ARBA00022737"/>
    </source>
</evidence>
<dbReference type="PROSITE" id="PS51470">
    <property type="entry name" value="FG_GAP"/>
    <property type="match status" value="1"/>
</dbReference>
<feature type="signal peptide" evidence="5">
    <location>
        <begin position="1"/>
        <end position="31"/>
    </location>
</feature>
<dbReference type="SUPFAM" id="SSF69318">
    <property type="entry name" value="Integrin alpha N-terminal domain"/>
    <property type="match status" value="1"/>
</dbReference>
<evidence type="ECO:0000313" key="7">
    <source>
        <dbReference type="Proteomes" id="UP000199053"/>
    </source>
</evidence>
<reference evidence="7" key="1">
    <citation type="submission" date="2016-10" db="EMBL/GenBank/DDBJ databases">
        <authorList>
            <person name="Varghese N."/>
            <person name="Submissions S."/>
        </authorList>
    </citation>
    <scope>NUCLEOTIDE SEQUENCE [LARGE SCALE GENOMIC DNA]</scope>
    <source>
        <strain evidence="7">DSM 16995</strain>
    </source>
</reference>
<feature type="chain" id="PRO_5011563495" evidence="5">
    <location>
        <begin position="32"/>
        <end position="1744"/>
    </location>
</feature>
<evidence type="ECO:0000256" key="5">
    <source>
        <dbReference type="SAM" id="SignalP"/>
    </source>
</evidence>
<dbReference type="EMBL" id="FNGA01000001">
    <property type="protein sequence ID" value="SDK36583.1"/>
    <property type="molecule type" value="Genomic_DNA"/>
</dbReference>
<dbReference type="STRING" id="246191.SAMN05660337_0223"/>
<organism evidence="6 7">
    <name type="scientific">Maridesulfovibrio ferrireducens</name>
    <dbReference type="NCBI Taxonomy" id="246191"/>
    <lineage>
        <taxon>Bacteria</taxon>
        <taxon>Pseudomonadati</taxon>
        <taxon>Thermodesulfobacteriota</taxon>
        <taxon>Desulfovibrionia</taxon>
        <taxon>Desulfovibrionales</taxon>
        <taxon>Desulfovibrionaceae</taxon>
        <taxon>Maridesulfovibrio</taxon>
    </lineage>
</organism>
<feature type="transmembrane region" description="Helical" evidence="4">
    <location>
        <begin position="840"/>
        <end position="863"/>
    </location>
</feature>
<dbReference type="RefSeq" id="WP_092157409.1">
    <property type="nucleotide sequence ID" value="NZ_FNGA01000001.1"/>
</dbReference>
<keyword evidence="2" id="KW-0677">Repeat</keyword>
<evidence type="ECO:0000256" key="4">
    <source>
        <dbReference type="SAM" id="Phobius"/>
    </source>
</evidence>
<protein>
    <submittedName>
        <fullName evidence="6">FG-GAP repeat-containing protein</fullName>
    </submittedName>
</protein>
<dbReference type="SMART" id="SM00191">
    <property type="entry name" value="Int_alpha"/>
    <property type="match status" value="9"/>
</dbReference>
<feature type="transmembrane region" description="Helical" evidence="4">
    <location>
        <begin position="884"/>
        <end position="904"/>
    </location>
</feature>
<dbReference type="InterPro" id="IPR013517">
    <property type="entry name" value="FG-GAP"/>
</dbReference>
<evidence type="ECO:0000313" key="6">
    <source>
        <dbReference type="EMBL" id="SDK36583.1"/>
    </source>
</evidence>
<gene>
    <name evidence="6" type="ORF">SAMN05660337_0223</name>
</gene>
<dbReference type="Proteomes" id="UP000199053">
    <property type="component" value="Unassembled WGS sequence"/>
</dbReference>
<evidence type="ECO:0000256" key="3">
    <source>
        <dbReference type="ARBA" id="ARBA00023180"/>
    </source>
</evidence>
<proteinExistence type="predicted"/>
<dbReference type="OrthoDB" id="8481850at2"/>
<feature type="transmembrane region" description="Helical" evidence="4">
    <location>
        <begin position="1719"/>
        <end position="1736"/>
    </location>
</feature>
<dbReference type="Gene3D" id="2.130.10.130">
    <property type="entry name" value="Integrin alpha, N-terminal"/>
    <property type="match status" value="4"/>
</dbReference>
<keyword evidence="4" id="KW-0472">Membrane</keyword>
<name>A0A1G9BAW2_9BACT</name>
<keyword evidence="7" id="KW-1185">Reference proteome</keyword>
<keyword evidence="1 5" id="KW-0732">Signal</keyword>
<dbReference type="InterPro" id="IPR013519">
    <property type="entry name" value="Int_alpha_beta-p"/>
</dbReference>
<keyword evidence="4" id="KW-0812">Transmembrane</keyword>
<keyword evidence="3" id="KW-0325">Glycoprotein</keyword>
<evidence type="ECO:0000256" key="1">
    <source>
        <dbReference type="ARBA" id="ARBA00022729"/>
    </source>
</evidence>
<dbReference type="InterPro" id="IPR028994">
    <property type="entry name" value="Integrin_alpha_N"/>
</dbReference>
<keyword evidence="4" id="KW-1133">Transmembrane helix</keyword>